<evidence type="ECO:0000313" key="8">
    <source>
        <dbReference type="Proteomes" id="UP000070328"/>
    </source>
</evidence>
<protein>
    <submittedName>
        <fullName evidence="7">FAD binding domain-containing protein</fullName>
    </submittedName>
</protein>
<keyword evidence="2" id="KW-0285">Flavoprotein</keyword>
<sequence length="489" mass="53882">MGRYCSSLILSLTWFLTITKVHAATDLKNCLLESVGGETERAKFSNEAGFQADHIRPYNLNFQYMPFAILYPNSSLEVASIVVCASQHDRKVQARSGGHDYTNKGIGGNNGAIVVDVKNINHVQLGSDGIAKVGSGNRLRDVCEKLHANGKRWMPHGSSPTVGIGGHATVGGLGLHSRLLGTSLDVMVAAEIVLEDGTIATVSESHRPEVFWALRGAGASFGIVTSFWFRTQPEPDAVVNFIFTVKSSEPTKLSDAFKAYHQITTNPSLDRRLSSVAIISKDTLQISGVYFGTESEYSKVNFSRLIKGITEQNTVTNLTWMEHMNRTFDTISNIFPAQSYFYAKDTAVAYSTLPSNDTIDAVFEHLQGTDSGSKTWFVLVDLYGGAVNNVAPGLTAFPHRNLAYFFAVYAQTESITPTITHDFVDNAVLKYQRNEPQKYLSYAGYTNLRIKGIPQQKYWGDNLPRLEKIKSVVDPNDRFSTPQGIKPRA</sequence>
<gene>
    <name evidence="7" type="ORF">CSIM01_00027</name>
</gene>
<evidence type="ECO:0000256" key="1">
    <source>
        <dbReference type="ARBA" id="ARBA00005466"/>
    </source>
</evidence>
<feature type="signal peptide" evidence="5">
    <location>
        <begin position="1"/>
        <end position="23"/>
    </location>
</feature>
<evidence type="ECO:0000256" key="3">
    <source>
        <dbReference type="ARBA" id="ARBA00022827"/>
    </source>
</evidence>
<keyword evidence="3" id="KW-0274">FAD</keyword>
<dbReference type="Gene3D" id="3.30.465.10">
    <property type="match status" value="1"/>
</dbReference>
<reference evidence="7 8" key="1">
    <citation type="submission" date="2014-02" db="EMBL/GenBank/DDBJ databases">
        <title>The genome sequence of Colletotrichum simmondsii CBS122122.</title>
        <authorList>
            <person name="Baroncelli R."/>
            <person name="Thon M.R."/>
        </authorList>
    </citation>
    <scope>NUCLEOTIDE SEQUENCE [LARGE SCALE GENOMIC DNA]</scope>
    <source>
        <strain evidence="7 8">CBS122122</strain>
    </source>
</reference>
<keyword evidence="4" id="KW-0560">Oxidoreductase</keyword>
<dbReference type="Gene3D" id="3.40.462.20">
    <property type="match status" value="1"/>
</dbReference>
<evidence type="ECO:0000256" key="2">
    <source>
        <dbReference type="ARBA" id="ARBA00022630"/>
    </source>
</evidence>
<keyword evidence="8" id="KW-1185">Reference proteome</keyword>
<organism evidence="7 8">
    <name type="scientific">Colletotrichum simmondsii</name>
    <dbReference type="NCBI Taxonomy" id="703756"/>
    <lineage>
        <taxon>Eukaryota</taxon>
        <taxon>Fungi</taxon>
        <taxon>Dikarya</taxon>
        <taxon>Ascomycota</taxon>
        <taxon>Pezizomycotina</taxon>
        <taxon>Sordariomycetes</taxon>
        <taxon>Hypocreomycetidae</taxon>
        <taxon>Glomerellales</taxon>
        <taxon>Glomerellaceae</taxon>
        <taxon>Colletotrichum</taxon>
        <taxon>Colletotrichum acutatum species complex</taxon>
    </lineage>
</organism>
<dbReference type="InterPro" id="IPR006094">
    <property type="entry name" value="Oxid_FAD_bind_N"/>
</dbReference>
<dbReference type="Proteomes" id="UP000070328">
    <property type="component" value="Unassembled WGS sequence"/>
</dbReference>
<feature type="chain" id="PRO_5007802450" evidence="5">
    <location>
        <begin position="24"/>
        <end position="489"/>
    </location>
</feature>
<dbReference type="GO" id="GO:0016491">
    <property type="term" value="F:oxidoreductase activity"/>
    <property type="evidence" value="ECO:0007669"/>
    <property type="project" value="UniProtKB-KW"/>
</dbReference>
<dbReference type="PROSITE" id="PS51387">
    <property type="entry name" value="FAD_PCMH"/>
    <property type="match status" value="1"/>
</dbReference>
<proteinExistence type="inferred from homology"/>
<dbReference type="InterPro" id="IPR050416">
    <property type="entry name" value="FAD-linked_Oxidoreductase"/>
</dbReference>
<evidence type="ECO:0000313" key="7">
    <source>
        <dbReference type="EMBL" id="KXH36963.1"/>
    </source>
</evidence>
<dbReference type="PANTHER" id="PTHR42973">
    <property type="entry name" value="BINDING OXIDOREDUCTASE, PUTATIVE (AFU_ORTHOLOGUE AFUA_1G17690)-RELATED"/>
    <property type="match status" value="1"/>
</dbReference>
<name>A0A135SM17_9PEZI</name>
<dbReference type="Pfam" id="PF08031">
    <property type="entry name" value="BBE"/>
    <property type="match status" value="1"/>
</dbReference>
<dbReference type="SUPFAM" id="SSF56176">
    <property type="entry name" value="FAD-binding/transporter-associated domain-like"/>
    <property type="match status" value="1"/>
</dbReference>
<evidence type="ECO:0000256" key="5">
    <source>
        <dbReference type="SAM" id="SignalP"/>
    </source>
</evidence>
<keyword evidence="5" id="KW-0732">Signal</keyword>
<dbReference type="AlphaFoldDB" id="A0A135SM17"/>
<comment type="caution">
    <text evidence="7">The sequence shown here is derived from an EMBL/GenBank/DDBJ whole genome shotgun (WGS) entry which is preliminary data.</text>
</comment>
<dbReference type="PROSITE" id="PS00862">
    <property type="entry name" value="OX2_COVAL_FAD"/>
    <property type="match status" value="1"/>
</dbReference>
<dbReference type="PANTHER" id="PTHR42973:SF17">
    <property type="entry name" value="OXIDASE, PUTATIVE (AFU_ORTHOLOGUE AFUA_6G14340)-RELATED"/>
    <property type="match status" value="1"/>
</dbReference>
<dbReference type="OrthoDB" id="415825at2759"/>
<dbReference type="InterPro" id="IPR006093">
    <property type="entry name" value="Oxy_OxRdtase_FAD_BS"/>
</dbReference>
<dbReference type="InterPro" id="IPR012951">
    <property type="entry name" value="BBE"/>
</dbReference>
<evidence type="ECO:0000256" key="4">
    <source>
        <dbReference type="ARBA" id="ARBA00023002"/>
    </source>
</evidence>
<accession>A0A135SM17</accession>
<dbReference type="EMBL" id="JFBX01000510">
    <property type="protein sequence ID" value="KXH36963.1"/>
    <property type="molecule type" value="Genomic_DNA"/>
</dbReference>
<dbReference type="InterPro" id="IPR036318">
    <property type="entry name" value="FAD-bd_PCMH-like_sf"/>
</dbReference>
<evidence type="ECO:0000259" key="6">
    <source>
        <dbReference type="PROSITE" id="PS51387"/>
    </source>
</evidence>
<dbReference type="InterPro" id="IPR016169">
    <property type="entry name" value="FAD-bd_PCMH_sub2"/>
</dbReference>
<dbReference type="Pfam" id="PF01565">
    <property type="entry name" value="FAD_binding_4"/>
    <property type="match status" value="1"/>
</dbReference>
<comment type="similarity">
    <text evidence="1">Belongs to the oxygen-dependent FAD-linked oxidoreductase family.</text>
</comment>
<feature type="domain" description="FAD-binding PCMH-type" evidence="6">
    <location>
        <begin position="62"/>
        <end position="234"/>
    </location>
</feature>
<dbReference type="GO" id="GO:0071949">
    <property type="term" value="F:FAD binding"/>
    <property type="evidence" value="ECO:0007669"/>
    <property type="project" value="InterPro"/>
</dbReference>
<dbReference type="InterPro" id="IPR016166">
    <property type="entry name" value="FAD-bd_PCMH"/>
</dbReference>